<dbReference type="PROSITE" id="PS50994">
    <property type="entry name" value="INTEGRASE"/>
    <property type="match status" value="1"/>
</dbReference>
<dbReference type="Gene3D" id="1.10.340.70">
    <property type="match status" value="1"/>
</dbReference>
<dbReference type="EMBL" id="OIVN01000491">
    <property type="protein sequence ID" value="SPC81056.1"/>
    <property type="molecule type" value="Genomic_DNA"/>
</dbReference>
<feature type="region of interest" description="Disordered" evidence="7">
    <location>
        <begin position="794"/>
        <end position="842"/>
    </location>
</feature>
<feature type="compositionally biased region" description="Pro residues" evidence="7">
    <location>
        <begin position="45"/>
        <end position="62"/>
    </location>
</feature>
<feature type="compositionally biased region" description="Basic and acidic residues" evidence="7">
    <location>
        <begin position="378"/>
        <end position="387"/>
    </location>
</feature>
<dbReference type="SUPFAM" id="SSF53098">
    <property type="entry name" value="Ribonuclease H-like"/>
    <property type="match status" value="2"/>
</dbReference>
<feature type="compositionally biased region" description="Basic residues" evidence="7">
    <location>
        <begin position="63"/>
        <end position="74"/>
    </location>
</feature>
<dbReference type="GO" id="GO:0004523">
    <property type="term" value="F:RNA-DNA hybrid ribonuclease activity"/>
    <property type="evidence" value="ECO:0007669"/>
    <property type="project" value="InterPro"/>
</dbReference>
<feature type="compositionally biased region" description="Polar residues" evidence="7">
    <location>
        <begin position="706"/>
        <end position="719"/>
    </location>
</feature>
<dbReference type="GO" id="GO:0015074">
    <property type="term" value="P:DNA integration"/>
    <property type="evidence" value="ECO:0007669"/>
    <property type="project" value="InterPro"/>
</dbReference>
<feature type="compositionally biased region" description="Basic residues" evidence="7">
    <location>
        <begin position="97"/>
        <end position="119"/>
    </location>
</feature>
<feature type="compositionally biased region" description="Polar residues" evidence="7">
    <location>
        <begin position="1118"/>
        <end position="1132"/>
    </location>
</feature>
<dbReference type="CDD" id="cd09274">
    <property type="entry name" value="RNase_HI_RT_Ty3"/>
    <property type="match status" value="1"/>
</dbReference>
<dbReference type="Pfam" id="PF13456">
    <property type="entry name" value="RVT_3"/>
    <property type="match status" value="1"/>
</dbReference>
<dbReference type="InterPro" id="IPR001584">
    <property type="entry name" value="Integrase_cat-core"/>
</dbReference>
<dbReference type="GO" id="GO:0003964">
    <property type="term" value="F:RNA-directed DNA polymerase activity"/>
    <property type="evidence" value="ECO:0007669"/>
    <property type="project" value="UniProtKB-KW"/>
</dbReference>
<feature type="region of interest" description="Disordered" evidence="7">
    <location>
        <begin position="1298"/>
        <end position="1333"/>
    </location>
</feature>
<sequence>MISYPYYSPPPPSTPPPPPSPISCNPPVVPPPPPPPHYHHVHPKLQPPPPPHQHVYPKPPPPPRHHHHHVHHKPPPPLPPPPPHQQHVHPKPPPPPPHHHHHHVHHKQPSSPPPHHHVHPQPCPPRPGTQAPPPPPPTTPLAPPPPTQAPTPPPPTTPLAPTHAPPPPPPPPTQAPSPPPPTTPLAPTHAPPPTSPTNQPPPPPPPTTPLVPINAPTPHPLISPPTPTITPVSPPPSHQNVPLHPISAPTPTTMAPPPNSLPNAGVPLPASSPFTSPPSVGHRTTFIIVGVSIGGAFFLAVLLLGLFSISKKKKRPVPGLVESDLHRTIMSEKDEMQIDVDDVGVTSNSGTVLQESDTSGGGPPYEPKGPRARPSATAKDKEKEARGKGNQFRPLSGHVAASSYLVESEEPHGTIMSGNDEMQVLDVQEHDDVGVTSNSGTGLQESNTGGEDPPYEPKGPRARPSATAKDKKKEARGKGNQFRPLSGLVAASTYLVESEEPHGTIMSVNDEMQVLDVQELDDVGVTSNSGTGLQESNTGGEGPPYEPKGPRARPSATAKDKEKEARGKGNQFRPLSGLVAAFFLSCRKRVILVEKTLRMNQRGPGLALQVRINIAKIVISHLHYLLLKVQTLQNPVTPATLYMRAVTTAKDKEKEARGKGNQFRPLSGLVAASSYLVESEEPHGTIMSVNDEMQVLDVQELDDVGVTSNSGTGLQESNTGGEGPPYEPKGPRARPSATAKDKEKEARGKGNQFRPLSGLVAASSYLVESEEPHGTIMSGNDEMQVLDVQEHDDVGVTSNSGTGLQESNTGGEDPPYEPKGPRARPSATAKDKKKEARGKGNQFRPLSGLVVASSYLVESEEPHGTIMSVNDEMHVLDVQELDDVGVTSNSGTGLQESNTGGEGPPYEPKGPRARPSATAKDKEKEARGKGNQFRPLSGLVAAFFLSCRNNSGTGLQESNTGGEGPPYEPKGPRARPSVQTLQNPVTPATLYMRAQRPRNKKKEARGKGNQFRPLSGLVVASSYLVESEEPHGTIMSVNDEMHVLDVQELDDVGVTSNSATAKDKEKEARGKGNQFRPLSGLVAASSYLVESEEPHGTIMSGNDEMQVLDVQEHDDVGVTSNSGTGLQESNTGGEDPPYEPKGPRARPSATAKDKEKEARGKGNQFSPLSGLVAASSYLVESEEPHGKIMSGNDEMEVLDVQEHDDVGVTSNSGTGLQESNTGGEDPPYERKGPRARPSATAKDKKKEARGKGNQFRPLSGLVVASSYLVESEEPHGTIMSVNDEMHVLDVQELDDVGVTSNSGTGLQESNIGGEGPPYEPKGPRARPSASNSQAIGALVAQEDDDGIEQPVYYVSRGLKDTETRYSVAERACLALVYASQRLRHYFLAHKIQLMTKSHPIRSLLQRPVLSGRLAQWLLQLSQYEISTETPTAIKSQAIADLLAQFPGEDSSTISQEVPGEVGGALLVGMADSIWTLNFDGSSTSVSSGTEYEAYITGLAIAHGMGIKHLRVIGDSNLIICQAKGEFSLKEPSLAPYRTLAQRLEEKFSTFEVTHALRSENRYADALAALGSQVATPDKEDWRTPLKSKLMSPKDVADLKALKDFVLISGGLYRRLPGGILARCVSPQEGTKKLQEVHEKSCELEGGTGKEAAHIKKLSTRYFVESGILFRKGFHGDPLRCLSLSESQTVMKEAHSGECGEHQGKKRLYQLLLTLGYYWPTMKRDTADFVKACHTCPNASQSDPYTPHQSAEYGHTMAFPHLGAGPHRPSGAAVANFIQEHIITRFGIPHKIISDNGTPFVNKDVREVLEHYRIKHRRSTPYYPQGNGQAEATNRMLLRILSKMVFDYGKGWNSHLADVLWAYRGSPKTATGFTPFSLVYGTDVISPPELLVPSPRILQGTELEADVEMCAEARVADLESLDESRELALARNLRYHQKLANAYGKTMADHVRRGLPSPSKFTPNWEGPYVVREAHDSGYYRLSKADGTILADPINGKWLKEYYS</sequence>
<feature type="compositionally biased region" description="Basic and acidic residues" evidence="7">
    <location>
        <begin position="1151"/>
        <end position="1160"/>
    </location>
</feature>
<feature type="compositionally biased region" description="Pro residues" evidence="7">
    <location>
        <begin position="7"/>
        <end position="21"/>
    </location>
</feature>
<keyword evidence="4" id="KW-0255">Endonuclease</keyword>
<feature type="region of interest" description="Disordered" evidence="7">
    <location>
        <begin position="433"/>
        <end position="484"/>
    </location>
</feature>
<feature type="compositionally biased region" description="Pro residues" evidence="7">
    <location>
        <begin position="121"/>
        <end position="237"/>
    </location>
</feature>
<name>A0A2N9EQF9_FAGSY</name>
<evidence type="ECO:0000256" key="1">
    <source>
        <dbReference type="ARBA" id="ARBA00022679"/>
    </source>
</evidence>
<feature type="region of interest" description="Disordered" evidence="7">
    <location>
        <begin position="952"/>
        <end position="979"/>
    </location>
</feature>
<feature type="compositionally biased region" description="Pro residues" evidence="7">
    <location>
        <begin position="27"/>
        <end position="36"/>
    </location>
</feature>
<keyword evidence="5" id="KW-0378">Hydrolase</keyword>
<dbReference type="Pfam" id="PF00665">
    <property type="entry name" value="rve"/>
    <property type="match status" value="1"/>
</dbReference>
<feature type="compositionally biased region" description="Basic and acidic residues" evidence="7">
    <location>
        <begin position="829"/>
        <end position="838"/>
    </location>
</feature>
<feature type="compositionally biased region" description="Basic and acidic residues" evidence="7">
    <location>
        <begin position="1241"/>
        <end position="1250"/>
    </location>
</feature>
<accession>A0A2N9EQF9</accession>
<feature type="region of interest" description="Disordered" evidence="7">
    <location>
        <begin position="345"/>
        <end position="396"/>
    </location>
</feature>
<dbReference type="SUPFAM" id="SSF56672">
    <property type="entry name" value="DNA/RNA polymerases"/>
    <property type="match status" value="1"/>
</dbReference>
<dbReference type="InterPro" id="IPR036397">
    <property type="entry name" value="RNaseH_sf"/>
</dbReference>
<keyword evidence="6" id="KW-0695">RNA-directed DNA polymerase</keyword>
<feature type="compositionally biased region" description="Polar residues" evidence="7">
    <location>
        <begin position="886"/>
        <end position="899"/>
    </location>
</feature>
<gene>
    <name evidence="10" type="ORF">FSB_LOCUS8938</name>
</gene>
<dbReference type="PANTHER" id="PTHR48475:SF1">
    <property type="entry name" value="RNASE H TYPE-1 DOMAIN-CONTAINING PROTEIN"/>
    <property type="match status" value="1"/>
</dbReference>
<proteinExistence type="predicted"/>
<feature type="compositionally biased region" description="Polar residues" evidence="7">
    <location>
        <begin position="1208"/>
        <end position="1222"/>
    </location>
</feature>
<feature type="compositionally biased region" description="Basic and acidic residues" evidence="7">
    <location>
        <begin position="1061"/>
        <end position="1070"/>
    </location>
</feature>
<feature type="region of interest" description="Disordered" evidence="7">
    <location>
        <begin position="1"/>
        <end position="248"/>
    </location>
</feature>
<dbReference type="InterPro" id="IPR041588">
    <property type="entry name" value="Integrase_H2C2"/>
</dbReference>
<feature type="region of interest" description="Disordered" evidence="7">
    <location>
        <begin position="1054"/>
        <end position="1077"/>
    </location>
</feature>
<feature type="region of interest" description="Disordered" evidence="7">
    <location>
        <begin position="1206"/>
        <end position="1254"/>
    </location>
</feature>
<evidence type="ECO:0000256" key="8">
    <source>
        <dbReference type="SAM" id="Phobius"/>
    </source>
</evidence>
<keyword evidence="1" id="KW-0808">Transferase</keyword>
<feature type="compositionally biased region" description="Polar residues" evidence="7">
    <location>
        <begin position="435"/>
        <end position="449"/>
    </location>
</feature>
<keyword evidence="8" id="KW-1133">Transmembrane helix</keyword>
<reference evidence="10" key="1">
    <citation type="submission" date="2018-02" db="EMBL/GenBank/DDBJ databases">
        <authorList>
            <person name="Cohen D.B."/>
            <person name="Kent A.D."/>
        </authorList>
    </citation>
    <scope>NUCLEOTIDE SEQUENCE</scope>
</reference>
<dbReference type="InterPro" id="IPR012337">
    <property type="entry name" value="RNaseH-like_sf"/>
</dbReference>
<dbReference type="InterPro" id="IPR043502">
    <property type="entry name" value="DNA/RNA_pol_sf"/>
</dbReference>
<feature type="region of interest" description="Disordered" evidence="7">
    <location>
        <begin position="524"/>
        <end position="570"/>
    </location>
</feature>
<dbReference type="GO" id="GO:0003676">
    <property type="term" value="F:nucleic acid binding"/>
    <property type="evidence" value="ECO:0007669"/>
    <property type="project" value="InterPro"/>
</dbReference>
<keyword evidence="3" id="KW-0540">Nuclease</keyword>
<feature type="compositionally biased region" description="Polar residues" evidence="7">
    <location>
        <begin position="345"/>
        <end position="358"/>
    </location>
</feature>
<feature type="compositionally biased region" description="Pro residues" evidence="7">
    <location>
        <begin position="75"/>
        <end position="84"/>
    </location>
</feature>
<feature type="compositionally biased region" description="Basic and acidic residues" evidence="7">
    <location>
        <begin position="558"/>
        <end position="567"/>
    </location>
</feature>
<dbReference type="InterPro" id="IPR041373">
    <property type="entry name" value="RT_RNaseH"/>
</dbReference>
<evidence type="ECO:0000256" key="4">
    <source>
        <dbReference type="ARBA" id="ARBA00022759"/>
    </source>
</evidence>
<feature type="compositionally biased region" description="Polar residues" evidence="7">
    <location>
        <begin position="796"/>
        <end position="810"/>
    </location>
</feature>
<feature type="compositionally biased region" description="Basic and acidic residues" evidence="7">
    <location>
        <begin position="468"/>
        <end position="477"/>
    </location>
</feature>
<keyword evidence="8" id="KW-0472">Membrane</keyword>
<dbReference type="InterPro" id="IPR002156">
    <property type="entry name" value="RNaseH_domain"/>
</dbReference>
<evidence type="ECO:0000313" key="10">
    <source>
        <dbReference type="EMBL" id="SPC81056.1"/>
    </source>
</evidence>
<feature type="compositionally biased region" description="Polar residues" evidence="7">
    <location>
        <begin position="525"/>
        <end position="538"/>
    </location>
</feature>
<feature type="compositionally biased region" description="Basic and acidic residues" evidence="7">
    <location>
        <begin position="919"/>
        <end position="928"/>
    </location>
</feature>
<evidence type="ECO:0000256" key="6">
    <source>
        <dbReference type="ARBA" id="ARBA00022918"/>
    </source>
</evidence>
<evidence type="ECO:0000256" key="2">
    <source>
        <dbReference type="ARBA" id="ARBA00022695"/>
    </source>
</evidence>
<feature type="region of interest" description="Disordered" evidence="7">
    <location>
        <begin position="885"/>
        <end position="932"/>
    </location>
</feature>
<organism evidence="10">
    <name type="scientific">Fagus sylvatica</name>
    <name type="common">Beechnut</name>
    <dbReference type="NCBI Taxonomy" id="28930"/>
    <lineage>
        <taxon>Eukaryota</taxon>
        <taxon>Viridiplantae</taxon>
        <taxon>Streptophyta</taxon>
        <taxon>Embryophyta</taxon>
        <taxon>Tracheophyta</taxon>
        <taxon>Spermatophyta</taxon>
        <taxon>Magnoliopsida</taxon>
        <taxon>eudicotyledons</taxon>
        <taxon>Gunneridae</taxon>
        <taxon>Pentapetalae</taxon>
        <taxon>rosids</taxon>
        <taxon>fabids</taxon>
        <taxon>Fagales</taxon>
        <taxon>Fagaceae</taxon>
        <taxon>Fagus</taxon>
    </lineage>
</organism>
<feature type="region of interest" description="Disordered" evidence="7">
    <location>
        <begin position="1116"/>
        <end position="1168"/>
    </location>
</feature>
<evidence type="ECO:0000256" key="3">
    <source>
        <dbReference type="ARBA" id="ARBA00022722"/>
    </source>
</evidence>
<feature type="compositionally biased region" description="Polar residues" evidence="7">
    <location>
        <begin position="1298"/>
        <end position="1310"/>
    </location>
</feature>
<keyword evidence="2" id="KW-0548">Nucleotidyltransferase</keyword>
<feature type="compositionally biased region" description="Basic and acidic residues" evidence="7">
    <location>
        <begin position="739"/>
        <end position="748"/>
    </location>
</feature>
<feature type="transmembrane region" description="Helical" evidence="8">
    <location>
        <begin position="286"/>
        <end position="307"/>
    </location>
</feature>
<feature type="domain" description="Integrase catalytic" evidence="9">
    <location>
        <begin position="1767"/>
        <end position="1882"/>
    </location>
</feature>
<protein>
    <recommendedName>
        <fullName evidence="9">Integrase catalytic domain-containing protein</fullName>
    </recommendedName>
</protein>
<keyword evidence="8" id="KW-0812">Transmembrane</keyword>
<dbReference type="PANTHER" id="PTHR48475">
    <property type="entry name" value="RIBONUCLEASE H"/>
    <property type="match status" value="1"/>
</dbReference>
<evidence type="ECO:0000256" key="7">
    <source>
        <dbReference type="SAM" id="MobiDB-lite"/>
    </source>
</evidence>
<feature type="region of interest" description="Disordered" evidence="7">
    <location>
        <begin position="705"/>
        <end position="755"/>
    </location>
</feature>
<dbReference type="Gene3D" id="3.30.420.10">
    <property type="entry name" value="Ribonuclease H-like superfamily/Ribonuclease H"/>
    <property type="match status" value="2"/>
</dbReference>
<evidence type="ECO:0000259" key="9">
    <source>
        <dbReference type="PROSITE" id="PS50994"/>
    </source>
</evidence>
<evidence type="ECO:0000256" key="5">
    <source>
        <dbReference type="ARBA" id="ARBA00022801"/>
    </source>
</evidence>
<dbReference type="Pfam" id="PF17921">
    <property type="entry name" value="Integrase_H2C2"/>
    <property type="match status" value="1"/>
</dbReference>
<dbReference type="Pfam" id="PF17917">
    <property type="entry name" value="RT_RNaseH"/>
    <property type="match status" value="1"/>
</dbReference>